<feature type="region of interest" description="Disordered" evidence="8">
    <location>
        <begin position="312"/>
        <end position="331"/>
    </location>
</feature>
<proteinExistence type="predicted"/>
<dbReference type="Gene3D" id="2.30.30.140">
    <property type="match status" value="1"/>
</dbReference>
<feature type="compositionally biased region" description="Polar residues" evidence="8">
    <location>
        <begin position="419"/>
        <end position="435"/>
    </location>
</feature>
<evidence type="ECO:0000256" key="2">
    <source>
        <dbReference type="ARBA" id="ARBA00022618"/>
    </source>
</evidence>
<evidence type="ECO:0000256" key="5">
    <source>
        <dbReference type="ARBA" id="ARBA00023204"/>
    </source>
</evidence>
<evidence type="ECO:0000313" key="10">
    <source>
        <dbReference type="Proteomes" id="UP001419268"/>
    </source>
</evidence>
<dbReference type="Proteomes" id="UP001419268">
    <property type="component" value="Unassembled WGS sequence"/>
</dbReference>
<dbReference type="SUPFAM" id="SSF48371">
    <property type="entry name" value="ARM repeat"/>
    <property type="match status" value="1"/>
</dbReference>
<name>A0AAP0KBY3_9MAGN</name>
<keyword evidence="7" id="KW-0131">Cell cycle</keyword>
<gene>
    <name evidence="9" type="ORF">Scep_008568</name>
</gene>
<comment type="caution">
    <text evidence="9">The sequence shown here is derived from an EMBL/GenBank/DDBJ whole genome shotgun (WGS) entry which is preliminary data.</text>
</comment>
<dbReference type="GO" id="GO:0035825">
    <property type="term" value="P:homologous recombination"/>
    <property type="evidence" value="ECO:0007669"/>
    <property type="project" value="UniProtKB-ARBA"/>
</dbReference>
<feature type="region of interest" description="Disordered" evidence="8">
    <location>
        <begin position="263"/>
        <end position="286"/>
    </location>
</feature>
<dbReference type="PANTHER" id="PTHR12663">
    <property type="entry name" value="ANDROGEN INDUCED INHIBITOR OF PROLIFERATION AS3 / PDS5-RELATED"/>
    <property type="match status" value="1"/>
</dbReference>
<keyword evidence="5" id="KW-0234">DNA repair</keyword>
<feature type="compositionally biased region" description="Basic and acidic residues" evidence="8">
    <location>
        <begin position="541"/>
        <end position="551"/>
    </location>
</feature>
<dbReference type="GO" id="GO:0051301">
    <property type="term" value="P:cell division"/>
    <property type="evidence" value="ECO:0007669"/>
    <property type="project" value="UniProtKB-KW"/>
</dbReference>
<evidence type="ECO:0000256" key="4">
    <source>
        <dbReference type="ARBA" id="ARBA00022776"/>
    </source>
</evidence>
<keyword evidence="2" id="KW-0132">Cell division</keyword>
<dbReference type="EMBL" id="JBBNAG010000003">
    <property type="protein sequence ID" value="KAK9149811.1"/>
    <property type="molecule type" value="Genomic_DNA"/>
</dbReference>
<feature type="compositionally biased region" description="Basic and acidic residues" evidence="8">
    <location>
        <begin position="368"/>
        <end position="381"/>
    </location>
</feature>
<dbReference type="GO" id="GO:0006281">
    <property type="term" value="P:DNA repair"/>
    <property type="evidence" value="ECO:0007669"/>
    <property type="project" value="UniProtKB-KW"/>
</dbReference>
<evidence type="ECO:0000256" key="1">
    <source>
        <dbReference type="ARBA" id="ARBA00004123"/>
    </source>
</evidence>
<dbReference type="InterPro" id="IPR039776">
    <property type="entry name" value="Pds5"/>
</dbReference>
<dbReference type="AlphaFoldDB" id="A0AAP0KBY3"/>
<comment type="subcellular location">
    <subcellularLocation>
        <location evidence="1">Nucleus</location>
    </subcellularLocation>
</comment>
<feature type="compositionally biased region" description="Basic and acidic residues" evidence="8">
    <location>
        <begin position="399"/>
        <end position="413"/>
    </location>
</feature>
<feature type="compositionally biased region" description="Basic and acidic residues" evidence="8">
    <location>
        <begin position="488"/>
        <end position="518"/>
    </location>
</feature>
<dbReference type="PANTHER" id="PTHR12663:SF3">
    <property type="entry name" value="SISTER CHROMATID COHESION PROTEIN PDS5 HOMOLOG C"/>
    <property type="match status" value="1"/>
</dbReference>
<keyword evidence="10" id="KW-1185">Reference proteome</keyword>
<evidence type="ECO:0000256" key="8">
    <source>
        <dbReference type="SAM" id="MobiDB-lite"/>
    </source>
</evidence>
<keyword evidence="3" id="KW-0227">DNA damage</keyword>
<dbReference type="GO" id="GO:0007064">
    <property type="term" value="P:mitotic sister chromatid cohesion"/>
    <property type="evidence" value="ECO:0007669"/>
    <property type="project" value="InterPro"/>
</dbReference>
<reference evidence="9 10" key="1">
    <citation type="submission" date="2024-01" db="EMBL/GenBank/DDBJ databases">
        <title>Genome assemblies of Stephania.</title>
        <authorList>
            <person name="Yang L."/>
        </authorList>
    </citation>
    <scope>NUCLEOTIDE SEQUENCE [LARGE SCALE GENOMIC DNA]</scope>
    <source>
        <strain evidence="9">JXDWG</strain>
        <tissue evidence="9">Leaf</tissue>
    </source>
</reference>
<feature type="region of interest" description="Disordered" evidence="8">
    <location>
        <begin position="345"/>
        <end position="606"/>
    </location>
</feature>
<dbReference type="GO" id="GO:0000785">
    <property type="term" value="C:chromatin"/>
    <property type="evidence" value="ECO:0007669"/>
    <property type="project" value="TreeGrafter"/>
</dbReference>
<dbReference type="Pfam" id="PF20168">
    <property type="entry name" value="PDS5"/>
    <property type="match status" value="1"/>
</dbReference>
<protein>
    <submittedName>
        <fullName evidence="9">Uncharacterized protein</fullName>
    </submittedName>
</protein>
<keyword evidence="4" id="KW-0498">Mitosis</keyword>
<feature type="compositionally biased region" description="Basic and acidic residues" evidence="8">
    <location>
        <begin position="558"/>
        <end position="572"/>
    </location>
</feature>
<evidence type="ECO:0000256" key="7">
    <source>
        <dbReference type="ARBA" id="ARBA00023306"/>
    </source>
</evidence>
<evidence type="ECO:0000256" key="6">
    <source>
        <dbReference type="ARBA" id="ARBA00023242"/>
    </source>
</evidence>
<dbReference type="GO" id="GO:0005634">
    <property type="term" value="C:nucleus"/>
    <property type="evidence" value="ECO:0007669"/>
    <property type="project" value="UniProtKB-SubCell"/>
</dbReference>
<accession>A0AAP0KBY3</accession>
<evidence type="ECO:0000256" key="3">
    <source>
        <dbReference type="ARBA" id="ARBA00022763"/>
    </source>
</evidence>
<dbReference type="InterPro" id="IPR016024">
    <property type="entry name" value="ARM-type_fold"/>
</dbReference>
<evidence type="ECO:0000313" key="9">
    <source>
        <dbReference type="EMBL" id="KAK9149811.1"/>
    </source>
</evidence>
<organism evidence="9 10">
    <name type="scientific">Stephania cephalantha</name>
    <dbReference type="NCBI Taxonomy" id="152367"/>
    <lineage>
        <taxon>Eukaryota</taxon>
        <taxon>Viridiplantae</taxon>
        <taxon>Streptophyta</taxon>
        <taxon>Embryophyta</taxon>
        <taxon>Tracheophyta</taxon>
        <taxon>Spermatophyta</taxon>
        <taxon>Magnoliopsida</taxon>
        <taxon>Ranunculales</taxon>
        <taxon>Menispermaceae</taxon>
        <taxon>Menispermoideae</taxon>
        <taxon>Cissampelideae</taxon>
        <taxon>Stephania</taxon>
    </lineage>
</organism>
<dbReference type="CDD" id="cd20404">
    <property type="entry name" value="Tudor_Agenet_AtEML-like"/>
    <property type="match status" value="1"/>
</dbReference>
<sequence length="867" mass="94884">MALSVEKELEKQLSEVANKLMAGAPSSSAEELLRLLDQAEIYLRKVEQSPSVSMQAALYPLKKALIANYLLGHVNMDVKVAVASCISEITRISAPNAPYGDDQMKDIFQLLVSAFDGLFDMSSRSYSRRVSILETVAKVRSCVVMLDLECDELILEMFEHFLHDIRDNHPSSVFSSMETIMTLVLEESEDVAPGLVSLLLTCVKKNNEDILPAARRLGEKVLVNCAAKLKTYVLQAVTSLGLSTNDYSEAIAFVCQEASSTVDQAPEEPMVDDDKDRLSGIGSDGTPQVAEAMMPEITSKKHDRVANLLQTSSTRNVSAENGDAARKSPNSVMNTLGKSLGHESMKAGISKSATKLVKTETDSEQAVEETRGKTDSRDTAHAHVNNVKETLEIPAQSRLYHEKTYSASSEKRAGATAPLSVSNVSKSNTITSGRPGQSRPDGVPPKRGRPRKGTTKQGSVSGLPLVVGTLSTKSVGGVIPPSSSIASKDQHDGKHDSGAKLHVQSDGKEGTEKNKDDNTPSGKVGGLKENLVQKSATGEQSAEKEESEMKRVGRKSIIKKDVGEHSDKKKASFLDSAAKSVDKEHNLLDGTPKSHSKRKHTPETKEMPGAGELLKEFDERVVASKIKVWWPLDQSFYEGIISSYDPVTKKHKVSYCDGDEETLNLRMERWEFVGSDAALDEVQMSDLPNAHASEMLTMADRVVTVLIFINGRMVDGVNGVSYDSPPTTGVMVRNGIRLRELEATICDVLSLDYHHSKLNMVYRFPIMRNKDTITFVPLPLSSNHNLRLMFQVVYQLPQPNAVELFVEVVQRQKVTQSLGVCLHRQREHVDMSTPMPLQYGSPLTNDGARSTRDEALVSAVPGEDNPV</sequence>
<keyword evidence="6" id="KW-0539">Nucleus</keyword>